<organism evidence="1 2">
    <name type="scientific">Panagrolaimus sp. ES5</name>
    <dbReference type="NCBI Taxonomy" id="591445"/>
    <lineage>
        <taxon>Eukaryota</taxon>
        <taxon>Metazoa</taxon>
        <taxon>Ecdysozoa</taxon>
        <taxon>Nematoda</taxon>
        <taxon>Chromadorea</taxon>
        <taxon>Rhabditida</taxon>
        <taxon>Tylenchina</taxon>
        <taxon>Panagrolaimomorpha</taxon>
        <taxon>Panagrolaimoidea</taxon>
        <taxon>Panagrolaimidae</taxon>
        <taxon>Panagrolaimus</taxon>
    </lineage>
</organism>
<evidence type="ECO:0000313" key="2">
    <source>
        <dbReference type="WBParaSite" id="ES5_v2.g10262.t1"/>
    </source>
</evidence>
<evidence type="ECO:0000313" key="1">
    <source>
        <dbReference type="Proteomes" id="UP000887579"/>
    </source>
</evidence>
<name>A0AC34EZP9_9BILA</name>
<accession>A0AC34EZP9</accession>
<dbReference type="WBParaSite" id="ES5_v2.g10262.t1">
    <property type="protein sequence ID" value="ES5_v2.g10262.t1"/>
    <property type="gene ID" value="ES5_v2.g10262"/>
</dbReference>
<proteinExistence type="predicted"/>
<protein>
    <submittedName>
        <fullName evidence="2">Uncharacterized protein</fullName>
    </submittedName>
</protein>
<dbReference type="Proteomes" id="UP000887579">
    <property type="component" value="Unplaced"/>
</dbReference>
<sequence length="287" mass="31871">MNTAAKIISSTLKQQSHLLRSAKTLKKSLEIEWADGLKAEFPYCWLRDVSTKRPALVHLDVNTPFLRDNAIHNPSTSSADTVDHSNDAIQAPTSAAQKILQGKLFLSTHQTSITPSLIMGQCEWNSSAQEPGTLWPHYETIPSVCVVDALSTSSTMIPAELTLIDTFEVLAKMSKEHPKEFKFLQKCKLEYSDGGGLFRALHPIYDLNSTGTQIISATFNNTSRSSAITTPCLETIYISLQKFGRVSAECSKTLTLFPGRRLIVDNRRAMLGCPAQAYRHLLLRFLN</sequence>
<reference evidence="2" key="1">
    <citation type="submission" date="2022-11" db="UniProtKB">
        <authorList>
            <consortium name="WormBaseParasite"/>
        </authorList>
    </citation>
    <scope>IDENTIFICATION</scope>
</reference>